<dbReference type="RefSeq" id="XP_052129501.1">
    <property type="nucleotide sequence ID" value="XM_052273541.1"/>
</dbReference>
<dbReference type="Gene3D" id="1.10.2000.10">
    <property type="entry name" value="Frizzled cysteine-rich domain"/>
    <property type="match status" value="1"/>
</dbReference>
<feature type="signal peptide" evidence="2">
    <location>
        <begin position="1"/>
        <end position="36"/>
    </location>
</feature>
<accession>A0A9C6X5I2</accession>
<feature type="region of interest" description="Disordered" evidence="1">
    <location>
        <begin position="38"/>
        <end position="60"/>
    </location>
</feature>
<dbReference type="InterPro" id="IPR036790">
    <property type="entry name" value="Frizzled_dom_sf"/>
</dbReference>
<sequence>MRTSSSSPVTPHLPRTTVDTMLLHLALLAALNAVLADKGRGGPHPGPHGPHPGLSPAGGVGSASAALGRCEEITMPMCRGIGYNLTSMPNEFNHDTQWNLLWIFSIKVFCFSTLELEFETGILTTVSRMLRRNGNVQVKKDKFSILSTAVSFKQVALRYI</sequence>
<dbReference type="KEGG" id="foc:127750890"/>
<dbReference type="SUPFAM" id="SSF63501">
    <property type="entry name" value="Frizzled cysteine-rich domain"/>
    <property type="match status" value="1"/>
</dbReference>
<proteinExistence type="predicted"/>
<dbReference type="AlphaFoldDB" id="A0A9C6X5I2"/>
<keyword evidence="2" id="KW-0732">Signal</keyword>
<name>A0A9C6X5I2_FRAOC</name>
<protein>
    <submittedName>
        <fullName evidence="4">Uncharacterized protein LOC127750890</fullName>
    </submittedName>
</protein>
<dbReference type="Proteomes" id="UP000504606">
    <property type="component" value="Unplaced"/>
</dbReference>
<reference evidence="4" key="1">
    <citation type="submission" date="2025-08" db="UniProtKB">
        <authorList>
            <consortium name="RefSeq"/>
        </authorList>
    </citation>
    <scope>IDENTIFICATION</scope>
    <source>
        <tissue evidence="4">Whole organism</tissue>
    </source>
</reference>
<organism evidence="3 4">
    <name type="scientific">Frankliniella occidentalis</name>
    <name type="common">Western flower thrips</name>
    <name type="synonym">Euthrips occidentalis</name>
    <dbReference type="NCBI Taxonomy" id="133901"/>
    <lineage>
        <taxon>Eukaryota</taxon>
        <taxon>Metazoa</taxon>
        <taxon>Ecdysozoa</taxon>
        <taxon>Arthropoda</taxon>
        <taxon>Hexapoda</taxon>
        <taxon>Insecta</taxon>
        <taxon>Pterygota</taxon>
        <taxon>Neoptera</taxon>
        <taxon>Paraneoptera</taxon>
        <taxon>Thysanoptera</taxon>
        <taxon>Terebrantia</taxon>
        <taxon>Thripoidea</taxon>
        <taxon>Thripidae</taxon>
        <taxon>Frankliniella</taxon>
    </lineage>
</organism>
<dbReference type="GeneID" id="127750890"/>
<evidence type="ECO:0000256" key="1">
    <source>
        <dbReference type="SAM" id="MobiDB-lite"/>
    </source>
</evidence>
<gene>
    <name evidence="4" type="primary">LOC127750890</name>
</gene>
<dbReference type="OrthoDB" id="10053709at2759"/>
<evidence type="ECO:0000313" key="4">
    <source>
        <dbReference type="RefSeq" id="XP_052129501.1"/>
    </source>
</evidence>
<feature type="chain" id="PRO_5038998443" evidence="2">
    <location>
        <begin position="37"/>
        <end position="160"/>
    </location>
</feature>
<keyword evidence="3" id="KW-1185">Reference proteome</keyword>
<evidence type="ECO:0000256" key="2">
    <source>
        <dbReference type="SAM" id="SignalP"/>
    </source>
</evidence>
<evidence type="ECO:0000313" key="3">
    <source>
        <dbReference type="Proteomes" id="UP000504606"/>
    </source>
</evidence>